<keyword evidence="10" id="KW-0175">Coiled coil</keyword>
<evidence type="ECO:0008006" key="15">
    <source>
        <dbReference type="Google" id="ProtNLM"/>
    </source>
</evidence>
<keyword evidence="8" id="KW-0333">Golgi apparatus</keyword>
<dbReference type="AlphaFoldDB" id="A0A9P1MTP3"/>
<evidence type="ECO:0000313" key="14">
    <source>
        <dbReference type="Proteomes" id="UP001152747"/>
    </source>
</evidence>
<feature type="transmembrane region" description="Helical" evidence="12">
    <location>
        <begin position="79"/>
        <end position="101"/>
    </location>
</feature>
<dbReference type="GO" id="GO:0006509">
    <property type="term" value="P:membrane protein ectodomain proteolysis"/>
    <property type="evidence" value="ECO:0007669"/>
    <property type="project" value="TreeGrafter"/>
</dbReference>
<feature type="transmembrane region" description="Helical" evidence="12">
    <location>
        <begin position="495"/>
        <end position="519"/>
    </location>
</feature>
<keyword evidence="6" id="KW-0914">Notch signaling pathway</keyword>
<evidence type="ECO:0000256" key="4">
    <source>
        <dbReference type="ARBA" id="ARBA00022692"/>
    </source>
</evidence>
<dbReference type="PANTHER" id="PTHR10202:SF25">
    <property type="entry name" value="PRESENILIN SPE-4"/>
    <property type="match status" value="1"/>
</dbReference>
<feature type="transmembrane region" description="Helical" evidence="12">
    <location>
        <begin position="199"/>
        <end position="218"/>
    </location>
</feature>
<dbReference type="Pfam" id="PF01080">
    <property type="entry name" value="Presenilin"/>
    <property type="match status" value="2"/>
</dbReference>
<dbReference type="Gene3D" id="1.10.472.100">
    <property type="entry name" value="Presenilin"/>
    <property type="match status" value="1"/>
</dbReference>
<evidence type="ECO:0000256" key="6">
    <source>
        <dbReference type="ARBA" id="ARBA00022976"/>
    </source>
</evidence>
<name>A0A9P1MTP3_9PELO</name>
<feature type="transmembrane region" description="Helical" evidence="12">
    <location>
        <begin position="525"/>
        <end position="547"/>
    </location>
</feature>
<keyword evidence="9 12" id="KW-0472">Membrane</keyword>
<dbReference type="GO" id="GO:0034205">
    <property type="term" value="P:amyloid-beta formation"/>
    <property type="evidence" value="ECO:0007669"/>
    <property type="project" value="TreeGrafter"/>
</dbReference>
<dbReference type="SMART" id="SM00730">
    <property type="entry name" value="PSN"/>
    <property type="match status" value="1"/>
</dbReference>
<dbReference type="InterPro" id="IPR001108">
    <property type="entry name" value="Peptidase_A22A"/>
</dbReference>
<evidence type="ECO:0000256" key="10">
    <source>
        <dbReference type="SAM" id="Coils"/>
    </source>
</evidence>
<sequence>MQSFVEEYLDLSIFSEMYKEYHASSQLRSTIYSVILNMILTLIIWNGVYGMEKNDKMNDMYFLGTSSNYTTGNEIIDGMINGFGTIMVLGVVSFVMLAFALFDFQRVVKAWLTTSCLLIVYGVSGYTAYDFCERYIDMKTEVGINLVYFIVPMVSTVYGTLGIYAFFGDAPIKLHQFYVISNCSLIAVFYLRIFPGNTAWFVLWTVVFWDFFAVLAPMGPLKKVQEKAQDYSNNVLKLLMFSAEEKRKNAGSDQNKNRVKELIKLYSENKAMDEEFIQKIQARRTAINPDSANSEQSPLVSPKEEEQDQRSVGSSSSSSVSDYGENTKTCEEFEKSEEVANVLEELMDFDDGKEENGNEKNDLKDAKNILESVINSLENKQDTENKETTMDDFVSSETDVEMPVSDIRAETERTTQVSEFPSEMEEVSAVEVGERMNESEEEDAREIELEEEESDYEEEYTAADALNDADSVRLGFGDFVFYSLLIGQAATSGSIISTFAAGMGVVIGLIATLTILSSAENTTPALPMSVILGTFGYFYSEFLVSVYSRFVTYTN</sequence>
<feature type="transmembrane region" description="Helical" evidence="12">
    <location>
        <begin position="108"/>
        <end position="126"/>
    </location>
</feature>
<evidence type="ECO:0000256" key="12">
    <source>
        <dbReference type="SAM" id="Phobius"/>
    </source>
</evidence>
<evidence type="ECO:0000256" key="2">
    <source>
        <dbReference type="ARBA" id="ARBA00004653"/>
    </source>
</evidence>
<organism evidence="13 14">
    <name type="scientific">Caenorhabditis angaria</name>
    <dbReference type="NCBI Taxonomy" id="860376"/>
    <lineage>
        <taxon>Eukaryota</taxon>
        <taxon>Metazoa</taxon>
        <taxon>Ecdysozoa</taxon>
        <taxon>Nematoda</taxon>
        <taxon>Chromadorea</taxon>
        <taxon>Rhabditida</taxon>
        <taxon>Rhabditina</taxon>
        <taxon>Rhabditomorpha</taxon>
        <taxon>Rhabditoidea</taxon>
        <taxon>Rhabditidae</taxon>
        <taxon>Peloderinae</taxon>
        <taxon>Caenorhabditis</taxon>
    </lineage>
</organism>
<feature type="region of interest" description="Disordered" evidence="11">
    <location>
        <begin position="412"/>
        <end position="441"/>
    </location>
</feature>
<feature type="coiled-coil region" evidence="10">
    <location>
        <begin position="360"/>
        <end position="387"/>
    </location>
</feature>
<dbReference type="GO" id="GO:0070765">
    <property type="term" value="C:gamma-secretase complex"/>
    <property type="evidence" value="ECO:0007669"/>
    <property type="project" value="TreeGrafter"/>
</dbReference>
<protein>
    <recommendedName>
        <fullName evidence="15">Presenilin</fullName>
    </recommendedName>
</protein>
<feature type="region of interest" description="Disordered" evidence="11">
    <location>
        <begin position="285"/>
        <end position="332"/>
    </location>
</feature>
<dbReference type="Proteomes" id="UP001152747">
    <property type="component" value="Unassembled WGS sequence"/>
</dbReference>
<comment type="similarity">
    <text evidence="3">Belongs to the peptidase A22A family.</text>
</comment>
<keyword evidence="4 12" id="KW-0812">Transmembrane</keyword>
<comment type="caution">
    <text evidence="13">The sequence shown here is derived from an EMBL/GenBank/DDBJ whole genome shotgun (WGS) entry which is preliminary data.</text>
</comment>
<evidence type="ECO:0000313" key="13">
    <source>
        <dbReference type="EMBL" id="CAI5438501.1"/>
    </source>
</evidence>
<dbReference type="OrthoDB" id="20287at2759"/>
<proteinExistence type="inferred from homology"/>
<evidence type="ECO:0000256" key="11">
    <source>
        <dbReference type="SAM" id="MobiDB-lite"/>
    </source>
</evidence>
<feature type="transmembrane region" description="Helical" evidence="12">
    <location>
        <begin position="31"/>
        <end position="51"/>
    </location>
</feature>
<evidence type="ECO:0000256" key="5">
    <source>
        <dbReference type="ARBA" id="ARBA00022824"/>
    </source>
</evidence>
<keyword evidence="5" id="KW-0256">Endoplasmic reticulum</keyword>
<evidence type="ECO:0000256" key="3">
    <source>
        <dbReference type="ARBA" id="ARBA00008604"/>
    </source>
</evidence>
<dbReference type="GO" id="GO:0005789">
    <property type="term" value="C:endoplasmic reticulum membrane"/>
    <property type="evidence" value="ECO:0007669"/>
    <property type="project" value="UniProtKB-SubCell"/>
</dbReference>
<reference evidence="13" key="1">
    <citation type="submission" date="2022-11" db="EMBL/GenBank/DDBJ databases">
        <authorList>
            <person name="Kikuchi T."/>
        </authorList>
    </citation>
    <scope>NUCLEOTIDE SEQUENCE</scope>
    <source>
        <strain evidence="13">PS1010</strain>
    </source>
</reference>
<comment type="subcellular location">
    <subcellularLocation>
        <location evidence="1">Endoplasmic reticulum membrane</location>
        <topology evidence="1">Multi-pass membrane protein</topology>
    </subcellularLocation>
    <subcellularLocation>
        <location evidence="2">Golgi apparatus membrane</location>
        <topology evidence="2">Multi-pass membrane protein</topology>
    </subcellularLocation>
</comment>
<evidence type="ECO:0000256" key="9">
    <source>
        <dbReference type="ARBA" id="ARBA00023136"/>
    </source>
</evidence>
<dbReference type="PANTHER" id="PTHR10202">
    <property type="entry name" value="PRESENILIN"/>
    <property type="match status" value="1"/>
</dbReference>
<gene>
    <name evidence="13" type="ORF">CAMP_LOCUS1138</name>
</gene>
<dbReference type="GO" id="GO:0007219">
    <property type="term" value="P:Notch signaling pathway"/>
    <property type="evidence" value="ECO:0007669"/>
    <property type="project" value="UniProtKB-KW"/>
</dbReference>
<feature type="compositionally biased region" description="Low complexity" evidence="11">
    <location>
        <begin position="311"/>
        <end position="321"/>
    </location>
</feature>
<dbReference type="GO" id="GO:0000139">
    <property type="term" value="C:Golgi membrane"/>
    <property type="evidence" value="ECO:0007669"/>
    <property type="project" value="UniProtKB-SubCell"/>
</dbReference>
<dbReference type="GO" id="GO:0042500">
    <property type="term" value="F:aspartic endopeptidase activity, intramembrane cleaving"/>
    <property type="evidence" value="ECO:0007669"/>
    <property type="project" value="InterPro"/>
</dbReference>
<dbReference type="GO" id="GO:0016485">
    <property type="term" value="P:protein processing"/>
    <property type="evidence" value="ECO:0007669"/>
    <property type="project" value="InterPro"/>
</dbReference>
<dbReference type="InterPro" id="IPR006639">
    <property type="entry name" value="Preselin/SPP"/>
</dbReference>
<keyword evidence="14" id="KW-1185">Reference proteome</keyword>
<evidence type="ECO:0000256" key="1">
    <source>
        <dbReference type="ARBA" id="ARBA00004477"/>
    </source>
</evidence>
<feature type="compositionally biased region" description="Polar residues" evidence="11">
    <location>
        <begin position="288"/>
        <end position="299"/>
    </location>
</feature>
<evidence type="ECO:0000256" key="8">
    <source>
        <dbReference type="ARBA" id="ARBA00023034"/>
    </source>
</evidence>
<evidence type="ECO:0000256" key="7">
    <source>
        <dbReference type="ARBA" id="ARBA00022989"/>
    </source>
</evidence>
<dbReference type="EMBL" id="CANHGI010000001">
    <property type="protein sequence ID" value="CAI5438501.1"/>
    <property type="molecule type" value="Genomic_DNA"/>
</dbReference>
<feature type="transmembrane region" description="Helical" evidence="12">
    <location>
        <begin position="146"/>
        <end position="167"/>
    </location>
</feature>
<accession>A0A9P1MTP3</accession>
<keyword evidence="7 12" id="KW-1133">Transmembrane helix</keyword>
<dbReference type="GO" id="GO:0055074">
    <property type="term" value="P:calcium ion homeostasis"/>
    <property type="evidence" value="ECO:0007669"/>
    <property type="project" value="TreeGrafter"/>
</dbReference>
<dbReference type="InterPro" id="IPR042524">
    <property type="entry name" value="Presenilin_C"/>
</dbReference>